<dbReference type="InterPro" id="IPR050935">
    <property type="entry name" value="Bromo_chromatin_reader"/>
</dbReference>
<dbReference type="AlphaFoldDB" id="A0A9P1M9L1"/>
<dbReference type="GO" id="GO:0000785">
    <property type="term" value="C:chromatin"/>
    <property type="evidence" value="ECO:0007669"/>
    <property type="project" value="TreeGrafter"/>
</dbReference>
<dbReference type="PRINTS" id="PR00503">
    <property type="entry name" value="BROMODOMAIN"/>
</dbReference>
<sequence length="358" mass="39714">MTSRANGQNAAPAGHDSPKTDKLSFSWLQPHPIFVVILVGPEEIPFGLQKTCCVHYEDLFALWQLSQAYELGGLCDKTLECMEELKQRTRHIPGPTLISRVWKETEEGTPIRRLFLQWADEYFQSSDAPTEFAKSLPREFLCELVIEMSAVAQPNAGDAGGEEEGGSDDDGSRSKKSRRVSGPSTIPLPPPTRNGAVLGASSIPRRSLPGPTKNAIVNRRINSIMVADGSFSDAQKVDFCADLLSRMLSGPGYWTRLVKPFRQPVDPAVDGVPDYFEKIEKPMDLMTIKSKMEKQMYSTAGEFAGDVRLIVENCKAYWKEGHPLYGEAEKFGKSFEEKFAEMSKWLSKMHSAEQGSAG</sequence>
<keyword evidence="1 2" id="KW-0103">Bromodomain</keyword>
<dbReference type="PROSITE" id="PS50014">
    <property type="entry name" value="BROMODOMAIN_2"/>
    <property type="match status" value="1"/>
</dbReference>
<dbReference type="GO" id="GO:0006338">
    <property type="term" value="P:chromatin remodeling"/>
    <property type="evidence" value="ECO:0007669"/>
    <property type="project" value="TreeGrafter"/>
</dbReference>
<dbReference type="GO" id="GO:0005634">
    <property type="term" value="C:nucleus"/>
    <property type="evidence" value="ECO:0007669"/>
    <property type="project" value="TreeGrafter"/>
</dbReference>
<feature type="compositionally biased region" description="Acidic residues" evidence="3">
    <location>
        <begin position="160"/>
        <end position="169"/>
    </location>
</feature>
<organism evidence="5 6">
    <name type="scientific">Parascedosporium putredinis</name>
    <dbReference type="NCBI Taxonomy" id="1442378"/>
    <lineage>
        <taxon>Eukaryota</taxon>
        <taxon>Fungi</taxon>
        <taxon>Dikarya</taxon>
        <taxon>Ascomycota</taxon>
        <taxon>Pezizomycotina</taxon>
        <taxon>Sordariomycetes</taxon>
        <taxon>Hypocreomycetidae</taxon>
        <taxon>Microascales</taxon>
        <taxon>Microascaceae</taxon>
        <taxon>Parascedosporium</taxon>
    </lineage>
</organism>
<feature type="region of interest" description="Disordered" evidence="3">
    <location>
        <begin position="155"/>
        <end position="211"/>
    </location>
</feature>
<protein>
    <recommendedName>
        <fullName evidence="4">Bromo domain-containing protein</fullName>
    </recommendedName>
</protein>
<dbReference type="EMBL" id="CALLCH030000012">
    <property type="protein sequence ID" value="CAI4214836.1"/>
    <property type="molecule type" value="Genomic_DNA"/>
</dbReference>
<dbReference type="PANTHER" id="PTHR22880:SF225">
    <property type="entry name" value="BROMODOMAIN-CONTAINING PROTEIN BET-1-RELATED"/>
    <property type="match status" value="1"/>
</dbReference>
<comment type="caution">
    <text evidence="5">The sequence shown here is derived from an EMBL/GenBank/DDBJ whole genome shotgun (WGS) entry which is preliminary data.</text>
</comment>
<dbReference type="PANTHER" id="PTHR22880">
    <property type="entry name" value="FALZ-RELATED BROMODOMAIN-CONTAINING PROTEINS"/>
    <property type="match status" value="1"/>
</dbReference>
<reference evidence="5" key="1">
    <citation type="submission" date="2022-11" db="EMBL/GenBank/DDBJ databases">
        <authorList>
            <person name="Scott C."/>
            <person name="Bruce N."/>
        </authorList>
    </citation>
    <scope>NUCLEOTIDE SEQUENCE</scope>
</reference>
<name>A0A9P1M9L1_9PEZI</name>
<dbReference type="Proteomes" id="UP000838763">
    <property type="component" value="Unassembled WGS sequence"/>
</dbReference>
<evidence type="ECO:0000259" key="4">
    <source>
        <dbReference type="PROSITE" id="PS50014"/>
    </source>
</evidence>
<keyword evidence="6" id="KW-1185">Reference proteome</keyword>
<dbReference type="SMART" id="SM00297">
    <property type="entry name" value="BROMO"/>
    <property type="match status" value="1"/>
</dbReference>
<gene>
    <name evidence="5" type="ORF">PPNO1_LOCUS4564</name>
</gene>
<proteinExistence type="predicted"/>
<evidence type="ECO:0000256" key="3">
    <source>
        <dbReference type="SAM" id="MobiDB-lite"/>
    </source>
</evidence>
<evidence type="ECO:0000256" key="1">
    <source>
        <dbReference type="ARBA" id="ARBA00023117"/>
    </source>
</evidence>
<dbReference type="InterPro" id="IPR036427">
    <property type="entry name" value="Bromodomain-like_sf"/>
</dbReference>
<dbReference type="OrthoDB" id="21449at2759"/>
<feature type="domain" description="Bromo" evidence="4">
    <location>
        <begin position="253"/>
        <end position="325"/>
    </location>
</feature>
<accession>A0A9P1M9L1</accession>
<evidence type="ECO:0000313" key="6">
    <source>
        <dbReference type="Proteomes" id="UP000838763"/>
    </source>
</evidence>
<dbReference type="InterPro" id="IPR001487">
    <property type="entry name" value="Bromodomain"/>
</dbReference>
<dbReference type="Pfam" id="PF00439">
    <property type="entry name" value="Bromodomain"/>
    <property type="match status" value="1"/>
</dbReference>
<dbReference type="SUPFAM" id="SSF47370">
    <property type="entry name" value="Bromodomain"/>
    <property type="match status" value="1"/>
</dbReference>
<evidence type="ECO:0000313" key="5">
    <source>
        <dbReference type="EMBL" id="CAI4214836.1"/>
    </source>
</evidence>
<dbReference type="Gene3D" id="1.20.920.10">
    <property type="entry name" value="Bromodomain-like"/>
    <property type="match status" value="1"/>
</dbReference>
<dbReference type="GO" id="GO:0006355">
    <property type="term" value="P:regulation of DNA-templated transcription"/>
    <property type="evidence" value="ECO:0007669"/>
    <property type="project" value="TreeGrafter"/>
</dbReference>
<evidence type="ECO:0000256" key="2">
    <source>
        <dbReference type="PROSITE-ProRule" id="PRU00035"/>
    </source>
</evidence>